<protein>
    <submittedName>
        <fullName evidence="3">Glutaredoxin</fullName>
    </submittedName>
</protein>
<accession>A0A348B2T1</accession>
<dbReference type="Gene3D" id="3.40.30.10">
    <property type="entry name" value="Glutaredoxin"/>
    <property type="match status" value="2"/>
</dbReference>
<dbReference type="EMBL" id="BMQS01000011">
    <property type="protein sequence ID" value="GGT96803.1"/>
    <property type="molecule type" value="Genomic_DNA"/>
</dbReference>
<dbReference type="InterPro" id="IPR036249">
    <property type="entry name" value="Thioredoxin-like_sf"/>
</dbReference>
<reference evidence="5" key="2">
    <citation type="submission" date="2018-04" db="EMBL/GenBank/DDBJ databases">
        <title>Complete genome sequence of Sulfodiicoccus acidiphilus strain HS-1.</title>
        <authorList>
            <person name="Sakai H.D."/>
            <person name="Kurosawa N."/>
        </authorList>
    </citation>
    <scope>NUCLEOTIDE SEQUENCE [LARGE SCALE GENOMIC DNA]</scope>
    <source>
        <strain evidence="5">HS-1</strain>
    </source>
</reference>
<gene>
    <name evidence="4" type="ORF">GCM10007116_12870</name>
    <name evidence="3" type="ORF">HS1genome_0872</name>
</gene>
<sequence length="229" mass="25465">MEEYVELFNDEVKEALKDALKDMKEEVDVYVFTSNDADCQYCDLTVKLMKFIGEATPRPNGKGLLKVHVFNQGQDDDVFRKFMVERVPTVAFLDGIVRWTGAPIGEELRALVETIVRLSVGDSGLSPEVAKTVRESVKGKVRIETIVTHACPYCPYAALMGHMVAYEAFKAGRSNVVSDAIEAYENQDVAEKYQVMSVPTMAINGSVEFIGVPTEENLINSILEKQKAT</sequence>
<dbReference type="InterPro" id="IPR012336">
    <property type="entry name" value="Thioredoxin-like_fold"/>
</dbReference>
<proteinExistence type="inferred from homology"/>
<feature type="domain" description="Thioredoxin-like fold" evidence="2">
    <location>
        <begin position="146"/>
        <end position="219"/>
    </location>
</feature>
<reference evidence="4" key="1">
    <citation type="journal article" date="2014" name="Int. J. Syst. Evol. Microbiol.">
        <title>Complete genome sequence of Corynebacterium casei LMG S-19264T (=DSM 44701T), isolated from a smear-ripened cheese.</title>
        <authorList>
            <consortium name="US DOE Joint Genome Institute (JGI-PGF)"/>
            <person name="Walter F."/>
            <person name="Albersmeier A."/>
            <person name="Kalinowski J."/>
            <person name="Ruckert C."/>
        </authorList>
    </citation>
    <scope>NUCLEOTIDE SEQUENCE</scope>
    <source>
        <strain evidence="4">JCM 31740</strain>
    </source>
</reference>
<dbReference type="AlphaFoldDB" id="A0A348B2T1"/>
<dbReference type="SUPFAM" id="SSF52833">
    <property type="entry name" value="Thioredoxin-like"/>
    <property type="match status" value="2"/>
</dbReference>
<dbReference type="KEGG" id="sacd:HS1genome_0872"/>
<evidence type="ECO:0000256" key="1">
    <source>
        <dbReference type="ARBA" id="ARBA00007787"/>
    </source>
</evidence>
<dbReference type="NCBIfam" id="TIGR02187">
    <property type="entry name" value="PDO_seleno_TRX"/>
    <property type="match status" value="1"/>
</dbReference>
<evidence type="ECO:0000313" key="4">
    <source>
        <dbReference type="EMBL" id="GGT96803.1"/>
    </source>
</evidence>
<dbReference type="Pfam" id="PF13192">
    <property type="entry name" value="Thioredoxin_3"/>
    <property type="match status" value="2"/>
</dbReference>
<dbReference type="PANTHER" id="PTHR37170:SF1">
    <property type="entry name" value="GLUTAREDOXIN-LIKE PROTEIN"/>
    <property type="match status" value="1"/>
</dbReference>
<keyword evidence="5" id="KW-1185">Reference proteome</keyword>
<reference evidence="3" key="3">
    <citation type="journal article" date="2019" name="BMC Res. Notes">
        <title>Complete genome sequence of the Sulfodiicoccus acidiphilus strain HS-1T, the first crenarchaeon that lacks polB3, isolated from an acidic hot spring in Ohwaku-dani, Hakone, Japan.</title>
        <authorList>
            <person name="Sakai H.D."/>
            <person name="Kurosawa N."/>
        </authorList>
    </citation>
    <scope>NUCLEOTIDE SEQUENCE</scope>
    <source>
        <strain evidence="3">HS-1</strain>
    </source>
</reference>
<evidence type="ECO:0000313" key="3">
    <source>
        <dbReference type="EMBL" id="BBD72483.1"/>
    </source>
</evidence>
<evidence type="ECO:0000313" key="5">
    <source>
        <dbReference type="Proteomes" id="UP000276741"/>
    </source>
</evidence>
<dbReference type="EMBL" id="AP018553">
    <property type="protein sequence ID" value="BBD72483.1"/>
    <property type="molecule type" value="Genomic_DNA"/>
</dbReference>
<comment type="similarity">
    <text evidence="1">Belongs to the glutaredoxin family.</text>
</comment>
<dbReference type="GeneID" id="38666377"/>
<evidence type="ECO:0000259" key="2">
    <source>
        <dbReference type="Pfam" id="PF13192"/>
    </source>
</evidence>
<dbReference type="InterPro" id="IPR011903">
    <property type="entry name" value="TON_0319-like"/>
</dbReference>
<name>A0A348B2T1_9CREN</name>
<dbReference type="CDD" id="cd02973">
    <property type="entry name" value="TRX_GRX_like"/>
    <property type="match status" value="1"/>
</dbReference>
<dbReference type="Proteomes" id="UP000276741">
    <property type="component" value="Chromosome"/>
</dbReference>
<dbReference type="RefSeq" id="WP_229768198.1">
    <property type="nucleotide sequence ID" value="NZ_AP018553.1"/>
</dbReference>
<dbReference type="PANTHER" id="PTHR37170">
    <property type="entry name" value="GLUTAREDOXIN-RELATED"/>
    <property type="match status" value="1"/>
</dbReference>
<feature type="domain" description="Thioredoxin-like fold" evidence="2">
    <location>
        <begin position="37"/>
        <end position="113"/>
    </location>
</feature>
<organism evidence="3 5">
    <name type="scientific">Sulfodiicoccus acidiphilus</name>
    <dbReference type="NCBI Taxonomy" id="1670455"/>
    <lineage>
        <taxon>Archaea</taxon>
        <taxon>Thermoproteota</taxon>
        <taxon>Thermoprotei</taxon>
        <taxon>Sulfolobales</taxon>
        <taxon>Sulfolobaceae</taxon>
        <taxon>Sulfodiicoccus</taxon>
    </lineage>
</organism>
<dbReference type="Proteomes" id="UP000616143">
    <property type="component" value="Unassembled WGS sequence"/>
</dbReference>
<reference evidence="4" key="4">
    <citation type="submission" date="2020-09" db="EMBL/GenBank/DDBJ databases">
        <authorList>
            <person name="Sun Q."/>
            <person name="Ohkuma M."/>
        </authorList>
    </citation>
    <scope>NUCLEOTIDE SEQUENCE</scope>
    <source>
        <strain evidence="4">JCM 31740</strain>
    </source>
</reference>